<sequence>MGCCFSKELSSDPDSEKTGLLQKSLEEQAAENKISRTLSSLFGSFGGEERDTVGHGATVWAWLVARPAHIQGQTPGPSLPSLSSPSCGLSRRRDTAGEAAVAAGLGCENAGTGRKWGALEGAGRLSDGQGRALVADPQGRGSATGKSSIIENERVGKVQEGSDGDSSGVSGVEGNGDVPLCVDHGRCRSWQESGFYWVCALDPAGPDAGGELCARVCGAAAAPKSHPAVTFEGICGGAQRPGEFRALQAELSLKAMPLPSEVAGKIKPSSGLLTSGDPPCKVNTGDLQAEPFRADTYTRVPKDCTDGSALHNVGILPTLNISTDTREGESCGAGLGGPVGDLHVNLLTDTSHAEGNGESGAVTASVDQSFISEREGEDDSIEPLKVSDCLNLDIRGSHSSSLLSIGLDRINLTSKRCITSLSFGSECLPVRANFRDSASNRSDGLGLAVIEEQHLGDCSVGSGSSQPANKAELSLQSQNSSSYQGEDEMSIFGDEGCGKRAFEWGSPCQVDLGADTRACKPQAHSCDFSCVMRGTAVGGALCNSEHVPLDDLVSICTEEEGEPEAGACVKNPGRGPHGLRASPRETSADGLGSVRSDPQTSVRQCMALPGQGVLACVSSRVTGNPALEINQIEENDETLRGSERRYGELNLAPPLNRSRSPGTQKSAVDVSSADGAGSPGLERVFSESAEEVSVVSGGGAWWVSEPDRACAPACGGGEETLRPEGGSSDPSPGPLEGLRGADGRAHHSSRGGPGPAVQGTVFSREVNFVGSSGVTSERMEFSDACAGYACLAGAALAPTDGRLAAPHSALQVVPVTPGDSKDVVAPGGEDPVLSLTSENPSEGDLQSFPEELYFQFLNELSCYPMGGLASHSFCEGLADGCGYQVGCPWTTTITSDVLEGEVFSEHLHSKPQDLESAWFWMEQPPCQPAAAEDGVMRGRQERGGQSVPAAKVSELNPNAKVWGTHMLHLEASSAADGGVHAAWQEAPGRGREGSDTNGDGDKSHENAALSDLQESDQTAMSTLGLDHSEYESPPENSETGGDESQPESQEDPREVLKKTLEFCLSRENLASDMYLISQMDSDQYVPITTVANLDHIKKLSTDMDLIVEVLRSLPLVQVDEKGEKVRPNQNRCIVILREVSESTPVEEVEALFKGDNLPKFINCEFAYNDNWFITFETEADAQQAYKYLREEVKTFQGKPIKARIKAKAIAINTFLPKNGFRPLDVSLYTQQRYAASFYLPPVYSAQQHFPLYSLVAPQAWSATHSYLDPPLVTPFPNAGFINGFTSPTFKPAASPLASLRQYPPRSRNPSKSHPRHAIPSAERGPGLLESPSMFTFTADQLINGVRSPQTRPAGQPRARAQNPPTFAKRDAGPGRVEPSSLEPSPGLGRGRKNSFGFRKKREEKFTRSQTQSPTPPRPPSPSFELGLSSFPPLPGAAGHLKTEDLFENRLSGLLTGSSKERSLNADASTNTPPAVVPREPSLPAPCATPATFERAPSPTRPPEDPKVAEKQRDTPNVDRLPPALSTTSSKSVQVNGAATELRKPSYAEICQRTSREPPPSPLQPPKEQKPNTVGCGKEERKLAEREPPAPKSSPGPPRDQRRPPGRRPSPPATGRRPHREQSTPPRSPQ</sequence>
<dbReference type="Gene3D" id="1.10.10.10">
    <property type="entry name" value="Winged helix-like DNA-binding domain superfamily/Winged helix DNA-binding domain"/>
    <property type="match status" value="1"/>
</dbReference>
<name>A0A8B8SIL4_CAMFR</name>
<feature type="compositionally biased region" description="Polar residues" evidence="8">
    <location>
        <begin position="1524"/>
        <end position="1536"/>
    </location>
</feature>
<feature type="compositionally biased region" description="Acidic residues" evidence="8">
    <location>
        <begin position="1040"/>
        <end position="1049"/>
    </location>
</feature>
<feature type="region of interest" description="Disordered" evidence="8">
    <location>
        <begin position="129"/>
        <end position="148"/>
    </location>
</feature>
<evidence type="ECO:0000256" key="8">
    <source>
        <dbReference type="SAM" id="MobiDB-lite"/>
    </source>
</evidence>
<dbReference type="RefSeq" id="XP_032329629.1">
    <property type="nucleotide sequence ID" value="XM_032473738.1"/>
</dbReference>
<evidence type="ECO:0000256" key="4">
    <source>
        <dbReference type="ARBA" id="ARBA00022553"/>
    </source>
</evidence>
<gene>
    <name evidence="11" type="primary">LARP4B</name>
</gene>
<dbReference type="GO" id="GO:0045727">
    <property type="term" value="P:positive regulation of translation"/>
    <property type="evidence" value="ECO:0007669"/>
    <property type="project" value="TreeGrafter"/>
</dbReference>
<feature type="region of interest" description="Disordered" evidence="8">
    <location>
        <begin position="1346"/>
        <end position="1439"/>
    </location>
</feature>
<dbReference type="Proteomes" id="UP000694856">
    <property type="component" value="Chromosome 35"/>
</dbReference>
<feature type="compositionally biased region" description="Low complexity" evidence="8">
    <location>
        <begin position="75"/>
        <end position="89"/>
    </location>
</feature>
<dbReference type="Pfam" id="PF05383">
    <property type="entry name" value="La"/>
    <property type="match status" value="1"/>
</dbReference>
<dbReference type="Pfam" id="PF26088">
    <property type="entry name" value="RRM_LARP4"/>
    <property type="match status" value="1"/>
</dbReference>
<feature type="compositionally biased region" description="Basic residues" evidence="8">
    <location>
        <begin position="1389"/>
        <end position="1399"/>
    </location>
</feature>
<dbReference type="GO" id="GO:0010494">
    <property type="term" value="C:cytoplasmic stress granule"/>
    <property type="evidence" value="ECO:0007669"/>
    <property type="project" value="TreeGrafter"/>
</dbReference>
<dbReference type="InterPro" id="IPR034900">
    <property type="entry name" value="LARP4B_RRM"/>
</dbReference>
<feature type="region of interest" description="Disordered" evidence="8">
    <location>
        <begin position="1456"/>
        <end position="1629"/>
    </location>
</feature>
<organism evidence="10 11">
    <name type="scientific">Camelus ferus</name>
    <name type="common">Wild bactrian camel</name>
    <name type="synonym">Camelus bactrianus ferus</name>
    <dbReference type="NCBI Taxonomy" id="419612"/>
    <lineage>
        <taxon>Eukaryota</taxon>
        <taxon>Metazoa</taxon>
        <taxon>Chordata</taxon>
        <taxon>Craniata</taxon>
        <taxon>Vertebrata</taxon>
        <taxon>Euteleostomi</taxon>
        <taxon>Mammalia</taxon>
        <taxon>Eutheria</taxon>
        <taxon>Laurasiatheria</taxon>
        <taxon>Artiodactyla</taxon>
        <taxon>Tylopoda</taxon>
        <taxon>Camelidae</taxon>
        <taxon>Camelus</taxon>
    </lineage>
</organism>
<evidence type="ECO:0000313" key="10">
    <source>
        <dbReference type="Proteomes" id="UP000694856"/>
    </source>
</evidence>
<evidence type="ECO:0000256" key="6">
    <source>
        <dbReference type="ARBA" id="ARBA00022990"/>
    </source>
</evidence>
<feature type="region of interest" description="Disordered" evidence="8">
    <location>
        <begin position="458"/>
        <end position="487"/>
    </location>
</feature>
<dbReference type="InterPro" id="IPR045180">
    <property type="entry name" value="La_dom_prot"/>
</dbReference>
<evidence type="ECO:0000256" key="5">
    <source>
        <dbReference type="ARBA" id="ARBA00022884"/>
    </source>
</evidence>
<feature type="compositionally biased region" description="Basic and acidic residues" evidence="8">
    <location>
        <begin position="988"/>
        <end position="1005"/>
    </location>
</feature>
<dbReference type="CTD" id="23185"/>
<dbReference type="FunFam" id="1.10.10.10:FF:000144">
    <property type="entry name" value="la-related protein 4 isoform X2"/>
    <property type="match status" value="1"/>
</dbReference>
<comment type="subcellular location">
    <subcellularLocation>
        <location evidence="1">Cytoplasm</location>
        <location evidence="1">Cytosol</location>
    </subcellularLocation>
</comment>
<reference evidence="11" key="1">
    <citation type="submission" date="2025-08" db="UniProtKB">
        <authorList>
            <consortium name="RefSeq"/>
        </authorList>
    </citation>
    <scope>IDENTIFICATION</scope>
    <source>
        <tissue evidence="11">Ear skin</tissue>
    </source>
</reference>
<evidence type="ECO:0000256" key="2">
    <source>
        <dbReference type="ARBA" id="ARBA00022481"/>
    </source>
</evidence>
<dbReference type="SMART" id="SM00715">
    <property type="entry name" value="LA"/>
    <property type="match status" value="1"/>
</dbReference>
<evidence type="ECO:0000259" key="9">
    <source>
        <dbReference type="PROSITE" id="PS50961"/>
    </source>
</evidence>
<dbReference type="CDD" id="cd08036">
    <property type="entry name" value="LARP_5"/>
    <property type="match status" value="1"/>
</dbReference>
<dbReference type="PROSITE" id="PS50961">
    <property type="entry name" value="HTH_LA"/>
    <property type="match status" value="1"/>
</dbReference>
<dbReference type="CDD" id="cd12706">
    <property type="entry name" value="RRM_LARP5"/>
    <property type="match status" value="1"/>
</dbReference>
<dbReference type="InterPro" id="IPR058699">
    <property type="entry name" value="RRM_LARP4/4B"/>
</dbReference>
<feature type="region of interest" description="Disordered" evidence="8">
    <location>
        <begin position="930"/>
        <end position="951"/>
    </location>
</feature>
<keyword evidence="3" id="KW-0963">Cytoplasm</keyword>
<evidence type="ECO:0000313" key="11">
    <source>
        <dbReference type="RefSeq" id="XP_032329629.1"/>
    </source>
</evidence>
<feature type="compositionally biased region" description="Basic and acidic residues" evidence="8">
    <location>
        <begin position="1576"/>
        <end position="1588"/>
    </location>
</feature>
<evidence type="ECO:0000256" key="7">
    <source>
        <dbReference type="PROSITE-ProRule" id="PRU00332"/>
    </source>
</evidence>
<accession>A0A8B8SIL4</accession>
<feature type="compositionally biased region" description="Low complexity" evidence="8">
    <location>
        <begin position="473"/>
        <end position="482"/>
    </location>
</feature>
<feature type="region of interest" description="Disordered" evidence="8">
    <location>
        <begin position="650"/>
        <end position="681"/>
    </location>
</feature>
<evidence type="ECO:0000256" key="3">
    <source>
        <dbReference type="ARBA" id="ARBA00022490"/>
    </source>
</evidence>
<keyword evidence="2" id="KW-0488">Methylation</keyword>
<feature type="domain" description="HTH La-type RNA-binding" evidence="9">
    <location>
        <begin position="1046"/>
        <end position="1135"/>
    </location>
</feature>
<dbReference type="PANTHER" id="PTHR22792">
    <property type="entry name" value="LUPUS LA PROTEIN-RELATED"/>
    <property type="match status" value="1"/>
</dbReference>
<keyword evidence="10" id="KW-1185">Reference proteome</keyword>
<dbReference type="InterPro" id="IPR006630">
    <property type="entry name" value="La_HTH"/>
</dbReference>
<dbReference type="SUPFAM" id="SSF46785">
    <property type="entry name" value="Winged helix' DNA-binding domain"/>
    <property type="match status" value="1"/>
</dbReference>
<dbReference type="GO" id="GO:0003730">
    <property type="term" value="F:mRNA 3'-UTR binding"/>
    <property type="evidence" value="ECO:0007669"/>
    <property type="project" value="TreeGrafter"/>
</dbReference>
<feature type="region of interest" description="Disordered" evidence="8">
    <location>
        <begin position="564"/>
        <end position="598"/>
    </location>
</feature>
<feature type="region of interest" description="Disordered" evidence="8">
    <location>
        <begin position="154"/>
        <end position="175"/>
    </location>
</feature>
<dbReference type="InterPro" id="IPR036388">
    <property type="entry name" value="WH-like_DNA-bd_sf"/>
</dbReference>
<dbReference type="GO" id="GO:0005829">
    <property type="term" value="C:cytosol"/>
    <property type="evidence" value="ECO:0007669"/>
    <property type="project" value="UniProtKB-SubCell"/>
</dbReference>
<dbReference type="PANTHER" id="PTHR22792:SF43">
    <property type="entry name" value="LA-RELATED PROTEIN 4B"/>
    <property type="match status" value="1"/>
</dbReference>
<keyword evidence="6" id="KW-0007">Acetylation</keyword>
<feature type="region of interest" description="Disordered" evidence="8">
    <location>
        <begin position="1299"/>
        <end position="1331"/>
    </location>
</feature>
<dbReference type="InterPro" id="IPR036390">
    <property type="entry name" value="WH_DNA-bd_sf"/>
</dbReference>
<dbReference type="GeneID" id="102510038"/>
<keyword evidence="5 7" id="KW-0694">RNA-binding</keyword>
<feature type="compositionally biased region" description="Polar residues" evidence="8">
    <location>
        <begin position="657"/>
        <end position="666"/>
    </location>
</feature>
<evidence type="ECO:0000256" key="1">
    <source>
        <dbReference type="ARBA" id="ARBA00004514"/>
    </source>
</evidence>
<feature type="compositionally biased region" description="Low complexity" evidence="8">
    <location>
        <begin position="723"/>
        <end position="738"/>
    </location>
</feature>
<dbReference type="KEGG" id="cfr:102510038"/>
<feature type="compositionally biased region" description="Low complexity" evidence="8">
    <location>
        <begin position="164"/>
        <end position="175"/>
    </location>
</feature>
<feature type="compositionally biased region" description="Basic and acidic residues" evidence="8">
    <location>
        <begin position="1501"/>
        <end position="1516"/>
    </location>
</feature>
<proteinExistence type="predicted"/>
<feature type="region of interest" description="Disordered" evidence="8">
    <location>
        <begin position="985"/>
        <end position="1054"/>
    </location>
</feature>
<keyword evidence="4" id="KW-0597">Phosphoprotein</keyword>
<feature type="region of interest" description="Disordered" evidence="8">
    <location>
        <begin position="712"/>
        <end position="759"/>
    </location>
</feature>
<protein>
    <submittedName>
        <fullName evidence="11">La-related protein 4B isoform X1</fullName>
    </submittedName>
</protein>
<feature type="region of interest" description="Disordered" evidence="8">
    <location>
        <begin position="72"/>
        <end position="93"/>
    </location>
</feature>